<reference evidence="1 2" key="1">
    <citation type="submission" date="2019-09" db="EMBL/GenBank/DDBJ databases">
        <authorList>
            <person name="Chandra G."/>
            <person name="Truman W A."/>
        </authorList>
    </citation>
    <scope>NUCLEOTIDE SEQUENCE [LARGE SCALE GENOMIC DNA]</scope>
    <source>
        <strain evidence="1">PS925</strain>
    </source>
</reference>
<dbReference type="AlphaFoldDB" id="A0A5E7RQV4"/>
<gene>
    <name evidence="1" type="ORF">PS925_00056</name>
</gene>
<dbReference type="Proteomes" id="UP000412311">
    <property type="component" value="Unassembled WGS sequence"/>
</dbReference>
<evidence type="ECO:0008006" key="3">
    <source>
        <dbReference type="Google" id="ProtNLM"/>
    </source>
</evidence>
<accession>A0A5E7RQV4</accession>
<organism evidence="1 2">
    <name type="scientific">Pseudomonas fluorescens</name>
    <dbReference type="NCBI Taxonomy" id="294"/>
    <lineage>
        <taxon>Bacteria</taxon>
        <taxon>Pseudomonadati</taxon>
        <taxon>Pseudomonadota</taxon>
        <taxon>Gammaproteobacteria</taxon>
        <taxon>Pseudomonadales</taxon>
        <taxon>Pseudomonadaceae</taxon>
        <taxon>Pseudomonas</taxon>
    </lineage>
</organism>
<protein>
    <recommendedName>
        <fullName evidence="3">DUF3892 domain-containing protein</fullName>
    </recommendedName>
</protein>
<evidence type="ECO:0000313" key="1">
    <source>
        <dbReference type="EMBL" id="VVP76469.1"/>
    </source>
</evidence>
<proteinExistence type="predicted"/>
<sequence>MAKQYYINGVRLDEDEEHIESVSVRKQDTKEHYLVPRGFVALLIKSGISFKTRYFYEKEWHTGAEIEVYEETFLRANPNHSARDNLRNLKKV</sequence>
<dbReference type="EMBL" id="CABVJG010000001">
    <property type="protein sequence ID" value="VVP76469.1"/>
    <property type="molecule type" value="Genomic_DNA"/>
</dbReference>
<name>A0A5E7RQV4_PSEFL</name>
<dbReference type="RefSeq" id="WP_150792297.1">
    <property type="nucleotide sequence ID" value="NZ_CABVJG010000001.1"/>
</dbReference>
<evidence type="ECO:0000313" key="2">
    <source>
        <dbReference type="Proteomes" id="UP000412311"/>
    </source>
</evidence>